<feature type="transmembrane region" description="Helical" evidence="6">
    <location>
        <begin position="397"/>
        <end position="416"/>
    </location>
</feature>
<name>A0A081NL83_9GAMM</name>
<feature type="transmembrane region" description="Helical" evidence="6">
    <location>
        <begin position="485"/>
        <end position="505"/>
    </location>
</feature>
<dbReference type="InterPro" id="IPR004752">
    <property type="entry name" value="AmpG_permease/AT-1"/>
</dbReference>
<feature type="transmembrane region" description="Helical" evidence="6">
    <location>
        <begin position="330"/>
        <end position="356"/>
    </location>
</feature>
<dbReference type="PANTHER" id="PTHR12778:SF10">
    <property type="entry name" value="MAJOR FACILITATOR SUPERFAMILY DOMAIN-CONTAINING PROTEIN 3"/>
    <property type="match status" value="1"/>
</dbReference>
<gene>
    <name evidence="7" type="ORF">GZ78_04215</name>
</gene>
<dbReference type="NCBIfam" id="TIGR00901">
    <property type="entry name" value="2A0125"/>
    <property type="match status" value="1"/>
</dbReference>
<dbReference type="STRING" id="1137799.GZ78_04215"/>
<dbReference type="InterPro" id="IPR036259">
    <property type="entry name" value="MFS_trans_sf"/>
</dbReference>
<evidence type="ECO:0000313" key="7">
    <source>
        <dbReference type="EMBL" id="KEQ19206.1"/>
    </source>
</evidence>
<feature type="transmembrane region" description="Helical" evidence="6">
    <location>
        <begin position="287"/>
        <end position="306"/>
    </location>
</feature>
<keyword evidence="8" id="KW-1185">Reference proteome</keyword>
<feature type="transmembrane region" description="Helical" evidence="6">
    <location>
        <begin position="95"/>
        <end position="113"/>
    </location>
</feature>
<evidence type="ECO:0000256" key="1">
    <source>
        <dbReference type="ARBA" id="ARBA00004141"/>
    </source>
</evidence>
<dbReference type="eggNOG" id="COG2271">
    <property type="taxonomic scope" value="Bacteria"/>
</dbReference>
<organism evidence="7 8">
    <name type="scientific">Endozoicomonas numazuensis</name>
    <dbReference type="NCBI Taxonomy" id="1137799"/>
    <lineage>
        <taxon>Bacteria</taxon>
        <taxon>Pseudomonadati</taxon>
        <taxon>Pseudomonadota</taxon>
        <taxon>Gammaproteobacteria</taxon>
        <taxon>Oceanospirillales</taxon>
        <taxon>Endozoicomonadaceae</taxon>
        <taxon>Endozoicomonas</taxon>
    </lineage>
</organism>
<dbReference type="InterPro" id="IPR011701">
    <property type="entry name" value="MFS"/>
</dbReference>
<evidence type="ECO:0000256" key="6">
    <source>
        <dbReference type="SAM" id="Phobius"/>
    </source>
</evidence>
<evidence type="ECO:0000313" key="8">
    <source>
        <dbReference type="Proteomes" id="UP000028073"/>
    </source>
</evidence>
<sequence length="530" mass="57629">MQLLNSSSRSWGEAWQSFKHPRVISVLFLGFSAGLPILLIFSSLSIWLREAGVERSMVTFFSWAALGYSFKFVWAPLVDRVPLPWLTKSLGRRRAWLLLAQFAVMAALLFMASNDPVYGLTWVAVGAVMLGFSSATQDIVIDAYRIEAAESDLQAMMSSAYIAGYRIGMLVAGAGSLALASWFSGGDETVYNYEAWASVYRCMAVFMLVGVATTLLISEPENNQSAFSQQYGTRDYVRFLGLFVVAAGAFVAGFLLTSEITAQLKSLMVDVGVAAHVAGFFSETFRLIFSVALGGVAAWLMIHLNVAPRGMVRETYVAPFTDFFQRYGKLAIYILLLVGTYRIADIVMGAVANVFYKDMGYSKDQIAAVTKTFGLLMTIAGGFLGGLLALRYGVMKILWVGGLLAAVSNLLFSLLAQMEPETWMLAVVIAADNLSAGIASAAFIAFLSGLTNRAFTAMQYAVFSSLMTLVPKLMAGYSGTVVDAVNYPIFFVGSAILGLPVLLLIRYVQKLMEKSEECQLKTVPEEAAPD</sequence>
<feature type="transmembrane region" description="Helical" evidence="6">
    <location>
        <begin position="368"/>
        <end position="390"/>
    </location>
</feature>
<dbReference type="Pfam" id="PF13000">
    <property type="entry name" value="Acatn"/>
    <property type="match status" value="1"/>
</dbReference>
<protein>
    <submittedName>
        <fullName evidence="7">MFS transporter</fullName>
    </submittedName>
</protein>
<accession>A0A081NL83</accession>
<dbReference type="GO" id="GO:0016020">
    <property type="term" value="C:membrane"/>
    <property type="evidence" value="ECO:0007669"/>
    <property type="project" value="UniProtKB-SubCell"/>
</dbReference>
<evidence type="ECO:0000256" key="2">
    <source>
        <dbReference type="ARBA" id="ARBA00022448"/>
    </source>
</evidence>
<keyword evidence="3 6" id="KW-0812">Transmembrane</keyword>
<comment type="subcellular location">
    <subcellularLocation>
        <location evidence="1">Membrane</location>
        <topology evidence="1">Multi-pass membrane protein</topology>
    </subcellularLocation>
</comment>
<evidence type="ECO:0000256" key="5">
    <source>
        <dbReference type="ARBA" id="ARBA00023136"/>
    </source>
</evidence>
<reference evidence="7 8" key="1">
    <citation type="submission" date="2014-06" db="EMBL/GenBank/DDBJ databases">
        <title>Whole Genome Sequences of Three Symbiotic Endozoicomonas Bacteria.</title>
        <authorList>
            <person name="Neave M.J."/>
            <person name="Apprill A."/>
            <person name="Voolstra C.R."/>
        </authorList>
    </citation>
    <scope>NUCLEOTIDE SEQUENCE [LARGE SCALE GENOMIC DNA]</scope>
    <source>
        <strain evidence="7 8">DSM 25634</strain>
    </source>
</reference>
<dbReference type="Proteomes" id="UP000028073">
    <property type="component" value="Unassembled WGS sequence"/>
</dbReference>
<evidence type="ECO:0000256" key="3">
    <source>
        <dbReference type="ARBA" id="ARBA00022692"/>
    </source>
</evidence>
<feature type="transmembrane region" description="Helical" evidence="6">
    <location>
        <begin position="119"/>
        <end position="141"/>
    </location>
</feature>
<dbReference type="Pfam" id="PF07690">
    <property type="entry name" value="MFS_1"/>
    <property type="match status" value="1"/>
</dbReference>
<feature type="transmembrane region" description="Helical" evidence="6">
    <location>
        <begin position="422"/>
        <end position="448"/>
    </location>
</feature>
<comment type="caution">
    <text evidence="7">The sequence shown here is derived from an EMBL/GenBank/DDBJ whole genome shotgun (WGS) entry which is preliminary data.</text>
</comment>
<dbReference type="Gene3D" id="1.20.1250.20">
    <property type="entry name" value="MFS general substrate transporter like domains"/>
    <property type="match status" value="2"/>
</dbReference>
<evidence type="ECO:0000256" key="4">
    <source>
        <dbReference type="ARBA" id="ARBA00022989"/>
    </source>
</evidence>
<dbReference type="EMBL" id="JOKH01000001">
    <property type="protein sequence ID" value="KEQ19206.1"/>
    <property type="molecule type" value="Genomic_DNA"/>
</dbReference>
<dbReference type="OrthoDB" id="9787815at2"/>
<dbReference type="InterPro" id="IPR024371">
    <property type="entry name" value="AcetylCoA_trans_1-like"/>
</dbReference>
<keyword evidence="4 6" id="KW-1133">Transmembrane helix</keyword>
<dbReference type="PANTHER" id="PTHR12778">
    <property type="entry name" value="SOLUTE CARRIER FAMILY 33 ACETYL-COA TRANSPORTER -RELATED"/>
    <property type="match status" value="1"/>
</dbReference>
<dbReference type="AlphaFoldDB" id="A0A081NL83"/>
<feature type="transmembrane region" description="Helical" evidence="6">
    <location>
        <begin position="26"/>
        <end position="48"/>
    </location>
</feature>
<dbReference type="GO" id="GO:0008521">
    <property type="term" value="F:acetyl-CoA transmembrane transporter activity"/>
    <property type="evidence" value="ECO:0007669"/>
    <property type="project" value="InterPro"/>
</dbReference>
<feature type="transmembrane region" description="Helical" evidence="6">
    <location>
        <begin position="460"/>
        <end position="479"/>
    </location>
</feature>
<feature type="transmembrane region" description="Helical" evidence="6">
    <location>
        <begin position="195"/>
        <end position="218"/>
    </location>
</feature>
<keyword evidence="5 6" id="KW-0472">Membrane</keyword>
<dbReference type="SUPFAM" id="SSF103473">
    <property type="entry name" value="MFS general substrate transporter"/>
    <property type="match status" value="1"/>
</dbReference>
<feature type="transmembrane region" description="Helical" evidence="6">
    <location>
        <begin position="162"/>
        <end position="183"/>
    </location>
</feature>
<proteinExistence type="predicted"/>
<keyword evidence="2" id="KW-0813">Transport</keyword>
<dbReference type="GO" id="GO:0035348">
    <property type="term" value="P:acetyl-CoA transmembrane transport"/>
    <property type="evidence" value="ECO:0007669"/>
    <property type="project" value="InterPro"/>
</dbReference>
<dbReference type="RefSeq" id="WP_034832892.1">
    <property type="nucleotide sequence ID" value="NZ_JOKH01000001.1"/>
</dbReference>
<feature type="transmembrane region" description="Helical" evidence="6">
    <location>
        <begin position="60"/>
        <end position="83"/>
    </location>
</feature>
<feature type="transmembrane region" description="Helical" evidence="6">
    <location>
        <begin position="239"/>
        <end position="258"/>
    </location>
</feature>